<dbReference type="Gene3D" id="1.25.40.10">
    <property type="entry name" value="Tetratricopeptide repeat domain"/>
    <property type="match status" value="1"/>
</dbReference>
<dbReference type="GO" id="GO:0005739">
    <property type="term" value="C:mitochondrion"/>
    <property type="evidence" value="ECO:0007669"/>
    <property type="project" value="TreeGrafter"/>
</dbReference>
<dbReference type="Proteomes" id="UP000094112">
    <property type="component" value="Unassembled WGS sequence"/>
</dbReference>
<gene>
    <name evidence="2" type="ORF">WICANDRAFT_66560</name>
</gene>
<reference evidence="2 3" key="1">
    <citation type="journal article" date="2016" name="Proc. Natl. Acad. Sci. U.S.A.">
        <title>Comparative genomics of biotechnologically important yeasts.</title>
        <authorList>
            <person name="Riley R."/>
            <person name="Haridas S."/>
            <person name="Wolfe K.H."/>
            <person name="Lopes M.R."/>
            <person name="Hittinger C.T."/>
            <person name="Goeker M."/>
            <person name="Salamov A.A."/>
            <person name="Wisecaver J.H."/>
            <person name="Long T.M."/>
            <person name="Calvey C.H."/>
            <person name="Aerts A.L."/>
            <person name="Barry K.W."/>
            <person name="Choi C."/>
            <person name="Clum A."/>
            <person name="Coughlan A.Y."/>
            <person name="Deshpande S."/>
            <person name="Douglass A.P."/>
            <person name="Hanson S.J."/>
            <person name="Klenk H.-P."/>
            <person name="LaButti K.M."/>
            <person name="Lapidus A."/>
            <person name="Lindquist E.A."/>
            <person name="Lipzen A.M."/>
            <person name="Meier-Kolthoff J.P."/>
            <person name="Ohm R.A."/>
            <person name="Otillar R.P."/>
            <person name="Pangilinan J.L."/>
            <person name="Peng Y."/>
            <person name="Rokas A."/>
            <person name="Rosa C.A."/>
            <person name="Scheuner C."/>
            <person name="Sibirny A.A."/>
            <person name="Slot J.C."/>
            <person name="Stielow J.B."/>
            <person name="Sun H."/>
            <person name="Kurtzman C.P."/>
            <person name="Blackwell M."/>
            <person name="Grigoriev I.V."/>
            <person name="Jeffries T.W."/>
        </authorList>
    </citation>
    <scope>NUCLEOTIDE SEQUENCE [LARGE SCALE GENOMIC DNA]</scope>
    <source>
        <strain evidence="3">ATCC 58044 / CBS 1984 / NCYC 433 / NRRL Y-366-8</strain>
    </source>
</reference>
<dbReference type="GO" id="GO:0007005">
    <property type="term" value="P:mitochondrion organization"/>
    <property type="evidence" value="ECO:0007669"/>
    <property type="project" value="TreeGrafter"/>
</dbReference>
<evidence type="ECO:0000313" key="2">
    <source>
        <dbReference type="EMBL" id="ODQ62274.1"/>
    </source>
</evidence>
<dbReference type="RefSeq" id="XP_019041481.1">
    <property type="nucleotide sequence ID" value="XM_019184049.1"/>
</dbReference>
<evidence type="ECO:0000313" key="3">
    <source>
        <dbReference type="Proteomes" id="UP000094112"/>
    </source>
</evidence>
<dbReference type="PANTHER" id="PTHR47934">
    <property type="entry name" value="PENTATRICOPEPTIDE REPEAT-CONTAINING PROTEIN PET309, MITOCHONDRIAL"/>
    <property type="match status" value="1"/>
</dbReference>
<name>A0A1E3PAL7_WICAA</name>
<feature type="region of interest" description="Disordered" evidence="1">
    <location>
        <begin position="783"/>
        <end position="811"/>
    </location>
</feature>
<dbReference type="PANTHER" id="PTHR47934:SF6">
    <property type="entry name" value="MITOCHONDRIAL GROUP I INTRON SPLICING FACTOR CCM1-RELATED"/>
    <property type="match status" value="1"/>
</dbReference>
<sequence length="895" mass="105465">MSSLVKLPSSINLIPNVKKIYTLPLLKSIPRGKLRRNPHDRPRVQSPKFPKRYSKSANILIKKRSIQKLEAMNIDVNKFHHYVAVEKDKMIKEQGFTNTTERQHLNSLQLLNTFKFNTPSYKRFTAFYNTIKNIDDTSVIVTKKFKFLLEEVKREVKEPNADEITPEYLRDFAPQNKEEYQYVLEKQLRRAAGLQPVNARYKCSAELLNVLEYLQATNSILKVSVNEFKEVFEASLFIQDDDLASAVRIIAGRALFALGKIDDLSLDKHYNLITALIENDQLGDAQALIERNPVERPMWYHLRASLAIKCGNMDAAENWIEKTKKLFKVKFVQSDIYVLIIKRYVFGDNFERADYWRKEFEACIEQRGFTRDNYKLPYFVAPPKEKCEYLDKFHPLGGITYLIIIGFYIALKPLNHKVQEMIEFYLKQPNTKPKDLENVILSFRYELSTKIKPHLEKLKNRQAEKYLLSFIEQFQKQHPLVALQEEFKDELLNELAELGGFQTITHIIETTIEQKQKPKDTHFTSLLTALLKRDKVEQAFKILEALESSHLIVQSDPQNIELRQDQLLPSVNAHHYAAFLKYYSNNRDFEGFNSVIERFKEVHLVYNTVFLNQILTTLWKNDKIEEAFKYVDEILLENIHLQDPTPPVHGYLRLYTTVWKLIKVLSFMSLKQNVEVPNIRYVFMKMIHDNVIPTDNLYDTILSVFINEKDYYGAICVLQYLGKVHRTLPHKYTCAKIKKLCKFVKFDNNARNVIPAIDPNKRFEVGHQFQRYQESFEQIKQKTSRKVSLDPFAPQSEGRSPLSGHPRDMERYNDPADQAWKILLYQMMTVVRSQYHFDNEELIRTHDDFGLDYEADRIVKEQEEIQKVKHERSRRKKELKEQQHLKMQHMANLNQ</sequence>
<organism evidence="2 3">
    <name type="scientific">Wickerhamomyces anomalus (strain ATCC 58044 / CBS 1984 / NCYC 433 / NRRL Y-366-8)</name>
    <name type="common">Yeast</name>
    <name type="synonym">Hansenula anomala</name>
    <dbReference type="NCBI Taxonomy" id="683960"/>
    <lineage>
        <taxon>Eukaryota</taxon>
        <taxon>Fungi</taxon>
        <taxon>Dikarya</taxon>
        <taxon>Ascomycota</taxon>
        <taxon>Saccharomycotina</taxon>
        <taxon>Saccharomycetes</taxon>
        <taxon>Phaffomycetales</taxon>
        <taxon>Wickerhamomycetaceae</taxon>
        <taxon>Wickerhamomyces</taxon>
    </lineage>
</organism>
<dbReference type="InterPro" id="IPR051114">
    <property type="entry name" value="Mito_RNA_Proc_CCM1"/>
</dbReference>
<dbReference type="EMBL" id="KV454208">
    <property type="protein sequence ID" value="ODQ62274.1"/>
    <property type="molecule type" value="Genomic_DNA"/>
</dbReference>
<keyword evidence="3" id="KW-1185">Reference proteome</keyword>
<dbReference type="GO" id="GO:0006396">
    <property type="term" value="P:RNA processing"/>
    <property type="evidence" value="ECO:0007669"/>
    <property type="project" value="TreeGrafter"/>
</dbReference>
<protein>
    <recommendedName>
        <fullName evidence="4">Mitochondrial group I intron splicing factor CCM1</fullName>
    </recommendedName>
</protein>
<dbReference type="GO" id="GO:0003729">
    <property type="term" value="F:mRNA binding"/>
    <property type="evidence" value="ECO:0007669"/>
    <property type="project" value="TreeGrafter"/>
</dbReference>
<dbReference type="GeneID" id="30201295"/>
<evidence type="ECO:0008006" key="4">
    <source>
        <dbReference type="Google" id="ProtNLM"/>
    </source>
</evidence>
<feature type="region of interest" description="Disordered" evidence="1">
    <location>
        <begin position="867"/>
        <end position="895"/>
    </location>
</feature>
<evidence type="ECO:0000256" key="1">
    <source>
        <dbReference type="SAM" id="MobiDB-lite"/>
    </source>
</evidence>
<accession>A0A1E3PAL7</accession>
<dbReference type="InterPro" id="IPR011990">
    <property type="entry name" value="TPR-like_helical_dom_sf"/>
</dbReference>
<dbReference type="OrthoDB" id="185373at2759"/>
<dbReference type="AlphaFoldDB" id="A0A1E3PAL7"/>
<proteinExistence type="predicted"/>